<protein>
    <recommendedName>
        <fullName evidence="6">Phage tail protein</fullName>
    </recommendedName>
</protein>
<name>A0A3A1WJP4_9HYPH</name>
<keyword evidence="3" id="KW-0812">Transmembrane</keyword>
<keyword evidence="3" id="KW-0472">Membrane</keyword>
<evidence type="ECO:0000313" key="4">
    <source>
        <dbReference type="EMBL" id="RIX99244.1"/>
    </source>
</evidence>
<dbReference type="RefSeq" id="WP_119541047.1">
    <property type="nucleotide sequence ID" value="NZ_QYRN01000008.1"/>
</dbReference>
<feature type="transmembrane region" description="Helical" evidence="3">
    <location>
        <begin position="219"/>
        <end position="245"/>
    </location>
</feature>
<dbReference type="AlphaFoldDB" id="A0A3A1WJP4"/>
<comment type="caution">
    <text evidence="4">The sequence shown here is derived from an EMBL/GenBank/DDBJ whole genome shotgun (WGS) entry which is preliminary data.</text>
</comment>
<feature type="compositionally biased region" description="Basic and acidic residues" evidence="2">
    <location>
        <begin position="111"/>
        <end position="122"/>
    </location>
</feature>
<feature type="region of interest" description="Disordered" evidence="2">
    <location>
        <begin position="1"/>
        <end position="209"/>
    </location>
</feature>
<feature type="coiled-coil region" evidence="1">
    <location>
        <begin position="365"/>
        <end position="392"/>
    </location>
</feature>
<evidence type="ECO:0008006" key="6">
    <source>
        <dbReference type="Google" id="ProtNLM"/>
    </source>
</evidence>
<evidence type="ECO:0000313" key="5">
    <source>
        <dbReference type="Proteomes" id="UP000265750"/>
    </source>
</evidence>
<sequence length="580" mass="58161">MANRPRRPRTGGRPETIIDGEAERLAATGGPEERVAAEDGPSAAGPDTHAGADDVVVSGGAASEGERPAEDAVAAPADADEAARIHEAVAGPAPAGGDSVDPSAGGALPAGDDRTGEGRGFESEAAAPPAPDDMPAAETSTRETPTEETQTRETPTAEFAREEGFVAAGAAPERRHLGEFEDDETVHPQAEAERTKTSVPDNSPYLAGHSAEPRGGAGFGALLGAGALGAVIALLLGATALYGGLVPPPGQQQSVPTQQFAQAGDLQQIRSDLDQVRGTVEQVQSAQAAGGAGSGTVSTADFTQLTDRVTANERAIQSGGTSTGDAAAAAQAANEAATAARDTAAQAETTANAARDTANAAQSAADEARQGVSAAQQAAQNAQSAANEARSAIDGFGQRLAAIEDANRQAAVALSAAGLKSAIDRGTPFMSELESFAKASGDGDAVSSLRDFAASGVPTGSTLASRWPEVETAILDAVRPPASTDDVGTQVLSGLRSLVQVRPAGSSVSPDAPGPQAAVARMDAAISDGDHAAWLAEWDKLPEAAKTASSDFAGDVRARVEADRLIQDTINRAVGASSQG</sequence>
<evidence type="ECO:0000256" key="1">
    <source>
        <dbReference type="SAM" id="Coils"/>
    </source>
</evidence>
<accession>A0A3A1WJP4</accession>
<evidence type="ECO:0000256" key="2">
    <source>
        <dbReference type="SAM" id="MobiDB-lite"/>
    </source>
</evidence>
<dbReference type="EMBL" id="QYRN01000008">
    <property type="protein sequence ID" value="RIX99244.1"/>
    <property type="molecule type" value="Genomic_DNA"/>
</dbReference>
<gene>
    <name evidence="4" type="ORF">D3218_15895</name>
</gene>
<keyword evidence="1" id="KW-0175">Coiled coil</keyword>
<dbReference type="OrthoDB" id="8480612at2"/>
<organism evidence="4 5">
    <name type="scientific">Aureimonas flava</name>
    <dbReference type="NCBI Taxonomy" id="2320271"/>
    <lineage>
        <taxon>Bacteria</taxon>
        <taxon>Pseudomonadati</taxon>
        <taxon>Pseudomonadota</taxon>
        <taxon>Alphaproteobacteria</taxon>
        <taxon>Hyphomicrobiales</taxon>
        <taxon>Aurantimonadaceae</taxon>
        <taxon>Aureimonas</taxon>
    </lineage>
</organism>
<proteinExistence type="predicted"/>
<feature type="compositionally biased region" description="Basic and acidic residues" evidence="2">
    <location>
        <begin position="140"/>
        <end position="151"/>
    </location>
</feature>
<keyword evidence="3" id="KW-1133">Transmembrane helix</keyword>
<evidence type="ECO:0000256" key="3">
    <source>
        <dbReference type="SAM" id="Phobius"/>
    </source>
</evidence>
<feature type="compositionally biased region" description="Basic residues" evidence="2">
    <location>
        <begin position="1"/>
        <end position="10"/>
    </location>
</feature>
<dbReference type="Proteomes" id="UP000265750">
    <property type="component" value="Unassembled WGS sequence"/>
</dbReference>
<reference evidence="5" key="1">
    <citation type="submission" date="2018-09" db="EMBL/GenBank/DDBJ databases">
        <authorList>
            <person name="Tuo L."/>
        </authorList>
    </citation>
    <scope>NUCLEOTIDE SEQUENCE [LARGE SCALE GENOMIC DNA]</scope>
    <source>
        <strain evidence="5">M2BS4Y-1</strain>
    </source>
</reference>
<keyword evidence="5" id="KW-1185">Reference proteome</keyword>